<dbReference type="EMBL" id="JAKLMC020000049">
    <property type="protein sequence ID" value="KAK5948359.1"/>
    <property type="molecule type" value="Genomic_DNA"/>
</dbReference>
<feature type="binding site" evidence="4">
    <location>
        <position position="27"/>
    </location>
    <ligand>
        <name>Mg(2+)</name>
        <dbReference type="ChEBI" id="CHEBI:18420"/>
    </ligand>
</feature>
<evidence type="ECO:0000313" key="6">
    <source>
        <dbReference type="EMBL" id="KAK5948359.1"/>
    </source>
</evidence>
<dbReference type="GO" id="GO:0046872">
    <property type="term" value="F:metal ion binding"/>
    <property type="evidence" value="ECO:0007669"/>
    <property type="project" value="UniProtKB-KW"/>
</dbReference>
<dbReference type="GO" id="GO:0003924">
    <property type="term" value="F:GTPase activity"/>
    <property type="evidence" value="ECO:0007669"/>
    <property type="project" value="InterPro"/>
</dbReference>
<keyword evidence="7" id="KW-1185">Reference proteome</keyword>
<comment type="similarity">
    <text evidence="5">Belongs to the small GTPase superfamily. Arf family.</text>
</comment>
<feature type="binding site" evidence="4">
    <location>
        <position position="10"/>
    </location>
    <ligand>
        <name>Mg(2+)</name>
        <dbReference type="ChEBI" id="CHEBI:18420"/>
    </ligand>
</feature>
<dbReference type="PROSITE" id="PS51417">
    <property type="entry name" value="ARF"/>
    <property type="match status" value="1"/>
</dbReference>
<protein>
    <recommendedName>
        <fullName evidence="8">ADP-ribosylation factor-like protein 2</fullName>
    </recommendedName>
</protein>
<keyword evidence="2 3" id="KW-0342">GTP-binding</keyword>
<dbReference type="NCBIfam" id="TIGR00231">
    <property type="entry name" value="small_GTP"/>
    <property type="match status" value="1"/>
</dbReference>
<dbReference type="PRINTS" id="PR00328">
    <property type="entry name" value="SAR1GTPBP"/>
</dbReference>
<reference evidence="6 7" key="1">
    <citation type="submission" date="2022-12" db="EMBL/GenBank/DDBJ databases">
        <title>Genomic features and morphological characterization of a novel Knufia sp. strain isolated from spacecraft assembly facility.</title>
        <authorList>
            <person name="Teixeira M."/>
            <person name="Chander A.M."/>
            <person name="Stajich J.E."/>
            <person name="Venkateswaran K."/>
        </authorList>
    </citation>
    <scope>NUCLEOTIDE SEQUENCE [LARGE SCALE GENOMIC DNA]</scope>
    <source>
        <strain evidence="6 7">FJI-L2-BK-P2</strain>
    </source>
</reference>
<evidence type="ECO:0000256" key="2">
    <source>
        <dbReference type="ARBA" id="ARBA00023134"/>
    </source>
</evidence>
<evidence type="ECO:0000313" key="7">
    <source>
        <dbReference type="Proteomes" id="UP001316803"/>
    </source>
</evidence>
<organism evidence="6 7">
    <name type="scientific">Knufia fluminis</name>
    <dbReference type="NCBI Taxonomy" id="191047"/>
    <lineage>
        <taxon>Eukaryota</taxon>
        <taxon>Fungi</taxon>
        <taxon>Dikarya</taxon>
        <taxon>Ascomycota</taxon>
        <taxon>Pezizomycotina</taxon>
        <taxon>Eurotiomycetes</taxon>
        <taxon>Chaetothyriomycetidae</taxon>
        <taxon>Chaetothyriales</taxon>
        <taxon>Trichomeriaceae</taxon>
        <taxon>Knufia</taxon>
    </lineage>
</organism>
<evidence type="ECO:0008006" key="8">
    <source>
        <dbReference type="Google" id="ProtNLM"/>
    </source>
</evidence>
<comment type="caution">
    <text evidence="6">The sequence shown here is derived from an EMBL/GenBank/DDBJ whole genome shotgun (WGS) entry which is preliminary data.</text>
</comment>
<dbReference type="PANTHER" id="PTHR45697">
    <property type="entry name" value="ADP-RIBOSYLATION FACTOR-LIKE PROTEIN 2-RELATED"/>
    <property type="match status" value="1"/>
</dbReference>
<evidence type="ECO:0000256" key="5">
    <source>
        <dbReference type="RuleBase" id="RU003925"/>
    </source>
</evidence>
<feature type="binding site" evidence="3">
    <location>
        <begin position="3"/>
        <end position="10"/>
    </location>
    <ligand>
        <name>GTP</name>
        <dbReference type="ChEBI" id="CHEBI:37565"/>
    </ligand>
</feature>
<dbReference type="SUPFAM" id="SSF52540">
    <property type="entry name" value="P-loop containing nucleoside triphosphate hydrolases"/>
    <property type="match status" value="1"/>
</dbReference>
<sequence>MLGLDNAGKTTIVKRIMNEDVNTVSPTLGFIIKTIDFQGYKLNIWDVGGQKTIRSYWRNYFEKTDALIWVVDATDRLRVGECKTELRELLLEEVSPLSTKEDWAEMLFAEAVRSKLTGIPKQNRCAGLHE</sequence>
<keyword evidence="4" id="KW-0479">Metal-binding</keyword>
<dbReference type="Gene3D" id="3.40.50.300">
    <property type="entry name" value="P-loop containing nucleotide triphosphate hydrolases"/>
    <property type="match status" value="1"/>
</dbReference>
<proteinExistence type="inferred from homology"/>
<evidence type="ECO:0000256" key="3">
    <source>
        <dbReference type="PIRSR" id="PIRSR606689-1"/>
    </source>
</evidence>
<dbReference type="InterPro" id="IPR005225">
    <property type="entry name" value="Small_GTP-bd"/>
</dbReference>
<dbReference type="SMART" id="SM00177">
    <property type="entry name" value="ARF"/>
    <property type="match status" value="1"/>
</dbReference>
<keyword evidence="4" id="KW-0460">Magnesium</keyword>
<dbReference type="InterPro" id="IPR006689">
    <property type="entry name" value="Small_GTPase_ARF/SAR"/>
</dbReference>
<dbReference type="Proteomes" id="UP001316803">
    <property type="component" value="Unassembled WGS sequence"/>
</dbReference>
<name>A0AAN8E7Y3_9EURO</name>
<gene>
    <name evidence="6" type="ORF">OHC33_010670</name>
</gene>
<evidence type="ECO:0000256" key="4">
    <source>
        <dbReference type="PIRSR" id="PIRSR606689-2"/>
    </source>
</evidence>
<dbReference type="InterPro" id="IPR044612">
    <property type="entry name" value="ARL2/3"/>
</dbReference>
<dbReference type="GO" id="GO:0005525">
    <property type="term" value="F:GTP binding"/>
    <property type="evidence" value="ECO:0007669"/>
    <property type="project" value="UniProtKB-KW"/>
</dbReference>
<keyword evidence="1 3" id="KW-0547">Nucleotide-binding</keyword>
<dbReference type="AlphaFoldDB" id="A0AAN8E7Y3"/>
<dbReference type="InterPro" id="IPR027417">
    <property type="entry name" value="P-loop_NTPase"/>
</dbReference>
<evidence type="ECO:0000256" key="1">
    <source>
        <dbReference type="ARBA" id="ARBA00022741"/>
    </source>
</evidence>
<feature type="binding site" evidence="3">
    <location>
        <position position="49"/>
    </location>
    <ligand>
        <name>GTP</name>
        <dbReference type="ChEBI" id="CHEBI:37565"/>
    </ligand>
</feature>
<accession>A0AAN8E7Y3</accession>
<dbReference type="Pfam" id="PF00025">
    <property type="entry name" value="Arf"/>
    <property type="match status" value="1"/>
</dbReference>